<comment type="subcellular location">
    <subcellularLocation>
        <location evidence="1">Membrane</location>
        <topology evidence="1">Multi-pass membrane protein</topology>
    </subcellularLocation>
</comment>
<sequence length="306" mass="34291">MSSKVEIEKDNHELPETHVGTVHVVDPEKAGALPEIDHVAEKKLLRKIDINLITLFGALYLMSFLDRSNIGNANLTGFSKDLGLVGNQYGAAVSVVYATYVVFEPIWTVLLKIVTPKILLTSSCACWAVLTIGTAFAKNFDQLAAIRVLLGMVEAAIFPCIVMYITMTYNRDEYAQRNTYIFAASAISGAFGGLLAYGLTQIESGGMHGWQWMYLVEGILSLILVPITYIWLPNTVSQAIWLNKEEKALISVRLARNKGVYNEEDGFKWAEIIRCMKDWKTYVQSVSHFGIDTTLYAISMYFYVWL</sequence>
<dbReference type="InterPro" id="IPR020846">
    <property type="entry name" value="MFS_dom"/>
</dbReference>
<proteinExistence type="predicted"/>
<feature type="transmembrane region" description="Helical" evidence="6">
    <location>
        <begin position="89"/>
        <end position="111"/>
    </location>
</feature>
<evidence type="ECO:0000313" key="8">
    <source>
        <dbReference type="EMBL" id="KAL3425919.1"/>
    </source>
</evidence>
<dbReference type="SUPFAM" id="SSF103473">
    <property type="entry name" value="MFS general substrate transporter"/>
    <property type="match status" value="1"/>
</dbReference>
<evidence type="ECO:0000256" key="3">
    <source>
        <dbReference type="ARBA" id="ARBA00022692"/>
    </source>
</evidence>
<dbReference type="PROSITE" id="PS50850">
    <property type="entry name" value="MFS"/>
    <property type="match status" value="1"/>
</dbReference>
<dbReference type="Pfam" id="PF07690">
    <property type="entry name" value="MFS_1"/>
    <property type="match status" value="1"/>
</dbReference>
<feature type="domain" description="Major facilitator superfamily (MFS) profile" evidence="7">
    <location>
        <begin position="52"/>
        <end position="306"/>
    </location>
</feature>
<comment type="caution">
    <text evidence="8">The sequence shown here is derived from an EMBL/GenBank/DDBJ whole genome shotgun (WGS) entry which is preliminary data.</text>
</comment>
<dbReference type="PANTHER" id="PTHR43791:SF101">
    <property type="entry name" value="HIGH-AFFINITY NICOTINIC ACID TRANSPORTER"/>
    <property type="match status" value="1"/>
</dbReference>
<dbReference type="Gene3D" id="1.20.1250.20">
    <property type="entry name" value="MFS general substrate transporter like domains"/>
    <property type="match status" value="1"/>
</dbReference>
<feature type="transmembrane region" description="Helical" evidence="6">
    <location>
        <begin position="48"/>
        <end position="65"/>
    </location>
</feature>
<protein>
    <recommendedName>
        <fullName evidence="7">Major facilitator superfamily (MFS) profile domain-containing protein</fullName>
    </recommendedName>
</protein>
<name>A0ABR4PRM1_9HELO</name>
<dbReference type="InterPro" id="IPR011701">
    <property type="entry name" value="MFS"/>
</dbReference>
<keyword evidence="3 6" id="KW-0812">Transmembrane</keyword>
<feature type="transmembrane region" description="Helical" evidence="6">
    <location>
        <begin position="212"/>
        <end position="232"/>
    </location>
</feature>
<evidence type="ECO:0000256" key="1">
    <source>
        <dbReference type="ARBA" id="ARBA00004141"/>
    </source>
</evidence>
<feature type="transmembrane region" description="Helical" evidence="6">
    <location>
        <begin position="118"/>
        <end position="137"/>
    </location>
</feature>
<dbReference type="EMBL" id="JBFCZG010000002">
    <property type="protein sequence ID" value="KAL3425919.1"/>
    <property type="molecule type" value="Genomic_DNA"/>
</dbReference>
<feature type="transmembrane region" description="Helical" evidence="6">
    <location>
        <begin position="143"/>
        <end position="167"/>
    </location>
</feature>
<evidence type="ECO:0000313" key="9">
    <source>
        <dbReference type="Proteomes" id="UP001629113"/>
    </source>
</evidence>
<evidence type="ECO:0000259" key="7">
    <source>
        <dbReference type="PROSITE" id="PS50850"/>
    </source>
</evidence>
<evidence type="ECO:0000256" key="5">
    <source>
        <dbReference type="ARBA" id="ARBA00023136"/>
    </source>
</evidence>
<reference evidence="8 9" key="1">
    <citation type="submission" date="2024-06" db="EMBL/GenBank/DDBJ databases">
        <title>Complete genome of Phlyctema vagabunda strain 19-DSS-EL-015.</title>
        <authorList>
            <person name="Fiorenzani C."/>
        </authorList>
    </citation>
    <scope>NUCLEOTIDE SEQUENCE [LARGE SCALE GENOMIC DNA]</scope>
    <source>
        <strain evidence="8 9">19-DSS-EL-015</strain>
    </source>
</reference>
<keyword evidence="2" id="KW-0813">Transport</keyword>
<accession>A0ABR4PRM1</accession>
<dbReference type="Proteomes" id="UP001629113">
    <property type="component" value="Unassembled WGS sequence"/>
</dbReference>
<feature type="transmembrane region" description="Helical" evidence="6">
    <location>
        <begin position="179"/>
        <end position="200"/>
    </location>
</feature>
<evidence type="ECO:0000256" key="2">
    <source>
        <dbReference type="ARBA" id="ARBA00022448"/>
    </source>
</evidence>
<keyword evidence="4 6" id="KW-1133">Transmembrane helix</keyword>
<gene>
    <name evidence="8" type="ORF">PVAG01_02710</name>
</gene>
<evidence type="ECO:0000256" key="6">
    <source>
        <dbReference type="SAM" id="Phobius"/>
    </source>
</evidence>
<dbReference type="InterPro" id="IPR036259">
    <property type="entry name" value="MFS_trans_sf"/>
</dbReference>
<organism evidence="8 9">
    <name type="scientific">Phlyctema vagabunda</name>
    <dbReference type="NCBI Taxonomy" id="108571"/>
    <lineage>
        <taxon>Eukaryota</taxon>
        <taxon>Fungi</taxon>
        <taxon>Dikarya</taxon>
        <taxon>Ascomycota</taxon>
        <taxon>Pezizomycotina</taxon>
        <taxon>Leotiomycetes</taxon>
        <taxon>Helotiales</taxon>
        <taxon>Dermateaceae</taxon>
        <taxon>Phlyctema</taxon>
    </lineage>
</organism>
<keyword evidence="5 6" id="KW-0472">Membrane</keyword>
<evidence type="ECO:0000256" key="4">
    <source>
        <dbReference type="ARBA" id="ARBA00022989"/>
    </source>
</evidence>
<keyword evidence="9" id="KW-1185">Reference proteome</keyword>
<dbReference type="PANTHER" id="PTHR43791">
    <property type="entry name" value="PERMEASE-RELATED"/>
    <property type="match status" value="1"/>
</dbReference>